<dbReference type="AlphaFoldDB" id="A0A1J7IKP1"/>
<sequence>MAYGFVPIVHIVAAVFAIIELGLTAYVVSVFDAGLFNNSPSQVDFLLFCSIWSLLVLAYVGLTPLYYTRLFHKLASLVLLAITTIFWFAGSTALAADFGAPSCHGNRLCGSIEASIAFGFFLFALFAFLTALDAIETMRSRGHATTTPHTHNKPYVGA</sequence>
<evidence type="ECO:0000256" key="1">
    <source>
        <dbReference type="ARBA" id="ARBA00004141"/>
    </source>
</evidence>
<evidence type="ECO:0000256" key="4">
    <source>
        <dbReference type="ARBA" id="ARBA00023136"/>
    </source>
</evidence>
<proteinExistence type="predicted"/>
<organism evidence="7 8">
    <name type="scientific">Coniochaeta ligniaria NRRL 30616</name>
    <dbReference type="NCBI Taxonomy" id="1408157"/>
    <lineage>
        <taxon>Eukaryota</taxon>
        <taxon>Fungi</taxon>
        <taxon>Dikarya</taxon>
        <taxon>Ascomycota</taxon>
        <taxon>Pezizomycotina</taxon>
        <taxon>Sordariomycetes</taxon>
        <taxon>Sordariomycetidae</taxon>
        <taxon>Coniochaetales</taxon>
        <taxon>Coniochaetaceae</taxon>
        <taxon>Coniochaeta</taxon>
    </lineage>
</organism>
<keyword evidence="4 5" id="KW-0472">Membrane</keyword>
<dbReference type="FunCoup" id="A0A1J7IKP1">
    <property type="interactions" value="86"/>
</dbReference>
<name>A0A1J7IKP1_9PEZI</name>
<evidence type="ECO:0000313" key="8">
    <source>
        <dbReference type="Proteomes" id="UP000182658"/>
    </source>
</evidence>
<dbReference type="Pfam" id="PF01284">
    <property type="entry name" value="MARVEL"/>
    <property type="match status" value="1"/>
</dbReference>
<dbReference type="InParanoid" id="A0A1J7IKP1"/>
<dbReference type="EMBL" id="KV875099">
    <property type="protein sequence ID" value="OIW28135.1"/>
    <property type="molecule type" value="Genomic_DNA"/>
</dbReference>
<evidence type="ECO:0000256" key="5">
    <source>
        <dbReference type="SAM" id="Phobius"/>
    </source>
</evidence>
<keyword evidence="3 5" id="KW-1133">Transmembrane helix</keyword>
<feature type="transmembrane region" description="Helical" evidence="5">
    <location>
        <begin position="7"/>
        <end position="31"/>
    </location>
</feature>
<dbReference type="PANTHER" id="PTHR37451">
    <property type="entry name" value="MARVEL DOMAIN"/>
    <property type="match status" value="1"/>
</dbReference>
<dbReference type="Proteomes" id="UP000182658">
    <property type="component" value="Unassembled WGS sequence"/>
</dbReference>
<reference evidence="7 8" key="1">
    <citation type="submission" date="2016-10" db="EMBL/GenBank/DDBJ databases">
        <title>Draft genome sequence of Coniochaeta ligniaria NRRL30616, a lignocellulolytic fungus for bioabatement of inhibitors in plant biomass hydrolysates.</title>
        <authorList>
            <consortium name="DOE Joint Genome Institute"/>
            <person name="Jimenez D.J."/>
            <person name="Hector R.E."/>
            <person name="Riley R."/>
            <person name="Sun H."/>
            <person name="Grigoriev I.V."/>
            <person name="Van Elsas J.D."/>
            <person name="Nichols N.N."/>
        </authorList>
    </citation>
    <scope>NUCLEOTIDE SEQUENCE [LARGE SCALE GENOMIC DNA]</scope>
    <source>
        <strain evidence="7 8">NRRL 30616</strain>
    </source>
</reference>
<keyword evidence="8" id="KW-1185">Reference proteome</keyword>
<dbReference type="PANTHER" id="PTHR37451:SF1">
    <property type="entry name" value="MARVEL DOMAIN-CONTAINING PROTEIN"/>
    <property type="match status" value="1"/>
</dbReference>
<dbReference type="GO" id="GO:0016020">
    <property type="term" value="C:membrane"/>
    <property type="evidence" value="ECO:0007669"/>
    <property type="project" value="UniProtKB-SubCell"/>
</dbReference>
<keyword evidence="2 5" id="KW-0812">Transmembrane</keyword>
<gene>
    <name evidence="7" type="ORF">CONLIGDRAFT_463879</name>
</gene>
<dbReference type="OrthoDB" id="2117453at2759"/>
<dbReference type="STRING" id="1408157.A0A1J7IKP1"/>
<feature type="transmembrane region" description="Helical" evidence="5">
    <location>
        <begin position="43"/>
        <end position="62"/>
    </location>
</feature>
<evidence type="ECO:0000259" key="6">
    <source>
        <dbReference type="Pfam" id="PF01284"/>
    </source>
</evidence>
<evidence type="ECO:0000256" key="2">
    <source>
        <dbReference type="ARBA" id="ARBA00022692"/>
    </source>
</evidence>
<feature type="transmembrane region" description="Helical" evidence="5">
    <location>
        <begin position="74"/>
        <end position="96"/>
    </location>
</feature>
<feature type="domain" description="MARVEL" evidence="6">
    <location>
        <begin position="8"/>
        <end position="131"/>
    </location>
</feature>
<evidence type="ECO:0000313" key="7">
    <source>
        <dbReference type="EMBL" id="OIW28135.1"/>
    </source>
</evidence>
<accession>A0A1J7IKP1</accession>
<protein>
    <recommendedName>
        <fullName evidence="6">MARVEL domain-containing protein</fullName>
    </recommendedName>
</protein>
<dbReference type="InterPro" id="IPR008253">
    <property type="entry name" value="Marvel"/>
</dbReference>
<feature type="transmembrane region" description="Helical" evidence="5">
    <location>
        <begin position="116"/>
        <end position="135"/>
    </location>
</feature>
<comment type="subcellular location">
    <subcellularLocation>
        <location evidence="1">Membrane</location>
        <topology evidence="1">Multi-pass membrane protein</topology>
    </subcellularLocation>
</comment>
<evidence type="ECO:0000256" key="3">
    <source>
        <dbReference type="ARBA" id="ARBA00022989"/>
    </source>
</evidence>